<dbReference type="PROSITE" id="PS50294">
    <property type="entry name" value="WD_REPEATS_REGION"/>
    <property type="match status" value="1"/>
</dbReference>
<dbReference type="OMA" id="CPAEEAM"/>
<keyword evidence="3" id="KW-0677">Repeat</keyword>
<dbReference type="SMART" id="SM00320">
    <property type="entry name" value="WD40"/>
    <property type="match status" value="5"/>
</dbReference>
<evidence type="ECO:0000256" key="3">
    <source>
        <dbReference type="ARBA" id="ARBA00022737"/>
    </source>
</evidence>
<dbReference type="GO" id="GO:1990757">
    <property type="term" value="F:ubiquitin ligase activator activity"/>
    <property type="evidence" value="ECO:0007669"/>
    <property type="project" value="TreeGrafter"/>
</dbReference>
<dbReference type="AlphaFoldDB" id="A0A4Q9MXH0"/>
<comment type="similarity">
    <text evidence="1">Belongs to the WD repeat CDC20/Fizzy family.</text>
</comment>
<dbReference type="InterPro" id="IPR033010">
    <property type="entry name" value="Cdc20/Fizzy"/>
</dbReference>
<dbReference type="Gene3D" id="2.130.10.10">
    <property type="entry name" value="YVTN repeat-like/Quinoprotein amine dehydrogenase"/>
    <property type="match status" value="1"/>
</dbReference>
<feature type="repeat" description="WD" evidence="4">
    <location>
        <begin position="288"/>
        <end position="329"/>
    </location>
</feature>
<dbReference type="SUPFAM" id="SSF50978">
    <property type="entry name" value="WD40 repeat-like"/>
    <property type="match status" value="1"/>
</dbReference>
<keyword evidence="2 4" id="KW-0853">WD repeat</keyword>
<feature type="region of interest" description="Disordered" evidence="5">
    <location>
        <begin position="424"/>
        <end position="457"/>
    </location>
</feature>
<dbReference type="InterPro" id="IPR015943">
    <property type="entry name" value="WD40/YVTN_repeat-like_dom_sf"/>
</dbReference>
<dbReference type="OrthoDB" id="10263272at2759"/>
<feature type="region of interest" description="Disordered" evidence="5">
    <location>
        <begin position="1"/>
        <end position="30"/>
    </location>
</feature>
<dbReference type="PANTHER" id="PTHR19918">
    <property type="entry name" value="CELL DIVISION CYCLE 20 CDC20 FIZZY -RELATED"/>
    <property type="match status" value="1"/>
</dbReference>
<evidence type="ECO:0000313" key="7">
    <source>
        <dbReference type="EMBL" id="TBU30986.1"/>
    </source>
</evidence>
<sequence length="535" mass="58735">MSDKTLNAAQAAGCQTPLPTRKRAWAPGSVTPNLYSAAKKRRRMSLADEDNADFEAFGAELGSASKVDVSDRFISARKDRALPLQTTPRTQRIAKLFGLADDRVLNFTDTNTDKKSNNSYLNRHRFNFHQLLKKPHVVPSTSAEAHLGSRKQFILALDGPGIPSDLFAYPISWSARNAIAVACGFDVYYQELDSRKISHLFKLPQRQRGRLISIEWSPSRPNLIAAGTMNGEMQLWDADATAQLGVWQEEGDADVGGLSWHESTLAVGLGDGAISLHDTRSPARIGRLEMHRDKVHGLRWRHDGNYLASSDQAGVVQIWDARASKSLTLSNRWGSKIKHHAPIKASALAWCPWKPELLATGTMHPDGKVRVWNINSTIGTAPPAHIIPLNTSVTSLLWSPHCKELLSTHGMSWVPRGGASDSCPNLASSSAAAGSSSMDPGNGNPGRRRHRDRERPVAAKTVLTNSLTVHAYPSLRRVVSVPAHTGPVGHSCLSPDGTMVFTICPAEEAMKMWRVWGVPEKAERRESVFDRCTIR</sequence>
<proteinExistence type="inferred from homology"/>
<reference evidence="7" key="1">
    <citation type="submission" date="2019-01" db="EMBL/GenBank/DDBJ databases">
        <title>Draft genome sequences of three monokaryotic isolates of the white-rot basidiomycete fungus Dichomitus squalens.</title>
        <authorList>
            <consortium name="DOE Joint Genome Institute"/>
            <person name="Lopez S.C."/>
            <person name="Andreopoulos B."/>
            <person name="Pangilinan J."/>
            <person name="Lipzen A."/>
            <person name="Riley R."/>
            <person name="Ahrendt S."/>
            <person name="Ng V."/>
            <person name="Barry K."/>
            <person name="Daum C."/>
            <person name="Grigoriev I.V."/>
            <person name="Hilden K.S."/>
            <person name="Makela M.R."/>
            <person name="de Vries R.P."/>
        </authorList>
    </citation>
    <scope>NUCLEOTIDE SEQUENCE [LARGE SCALE GENOMIC DNA]</scope>
    <source>
        <strain evidence="7">OM18370.1</strain>
    </source>
</reference>
<dbReference type="InterPro" id="IPR001680">
    <property type="entry name" value="WD40_rpt"/>
</dbReference>
<dbReference type="PROSITE" id="PS50082">
    <property type="entry name" value="WD_REPEATS_2"/>
    <property type="match status" value="1"/>
</dbReference>
<dbReference type="Proteomes" id="UP000292957">
    <property type="component" value="Unassembled WGS sequence"/>
</dbReference>
<name>A0A4Q9MXH0_9APHY</name>
<dbReference type="InterPro" id="IPR056150">
    <property type="entry name" value="WD40_CDC20-Fz"/>
</dbReference>
<evidence type="ECO:0000259" key="6">
    <source>
        <dbReference type="Pfam" id="PF24807"/>
    </source>
</evidence>
<evidence type="ECO:0000256" key="5">
    <source>
        <dbReference type="SAM" id="MobiDB-lite"/>
    </source>
</evidence>
<dbReference type="EMBL" id="ML143402">
    <property type="protein sequence ID" value="TBU30986.1"/>
    <property type="molecule type" value="Genomic_DNA"/>
</dbReference>
<dbReference type="GO" id="GO:0031145">
    <property type="term" value="P:anaphase-promoting complex-dependent catabolic process"/>
    <property type="evidence" value="ECO:0007669"/>
    <property type="project" value="TreeGrafter"/>
</dbReference>
<dbReference type="GO" id="GO:1905786">
    <property type="term" value="P:positive regulation of anaphase-promoting complex-dependent catabolic process"/>
    <property type="evidence" value="ECO:0007669"/>
    <property type="project" value="TreeGrafter"/>
</dbReference>
<dbReference type="InterPro" id="IPR036322">
    <property type="entry name" value="WD40_repeat_dom_sf"/>
</dbReference>
<evidence type="ECO:0000256" key="4">
    <source>
        <dbReference type="PROSITE-ProRule" id="PRU00221"/>
    </source>
</evidence>
<evidence type="ECO:0000256" key="2">
    <source>
        <dbReference type="ARBA" id="ARBA00022574"/>
    </source>
</evidence>
<dbReference type="Pfam" id="PF24807">
    <property type="entry name" value="WD40_CDC20-Fz"/>
    <property type="match status" value="1"/>
</dbReference>
<dbReference type="GO" id="GO:0005680">
    <property type="term" value="C:anaphase-promoting complex"/>
    <property type="evidence" value="ECO:0007669"/>
    <property type="project" value="TreeGrafter"/>
</dbReference>
<gene>
    <name evidence="7" type="ORF">BD311DRAFT_786821</name>
</gene>
<evidence type="ECO:0000256" key="1">
    <source>
        <dbReference type="ARBA" id="ARBA00006445"/>
    </source>
</evidence>
<organism evidence="7">
    <name type="scientific">Dichomitus squalens</name>
    <dbReference type="NCBI Taxonomy" id="114155"/>
    <lineage>
        <taxon>Eukaryota</taxon>
        <taxon>Fungi</taxon>
        <taxon>Dikarya</taxon>
        <taxon>Basidiomycota</taxon>
        <taxon>Agaricomycotina</taxon>
        <taxon>Agaricomycetes</taxon>
        <taxon>Polyporales</taxon>
        <taxon>Polyporaceae</taxon>
        <taxon>Dichomitus</taxon>
    </lineage>
</organism>
<accession>A0A4Q9MXH0</accession>
<dbReference type="GO" id="GO:0010997">
    <property type="term" value="F:anaphase-promoting complex binding"/>
    <property type="evidence" value="ECO:0007669"/>
    <property type="project" value="InterPro"/>
</dbReference>
<feature type="compositionally biased region" description="Low complexity" evidence="5">
    <location>
        <begin position="427"/>
        <end position="442"/>
    </location>
</feature>
<feature type="domain" description="CDC20/Fizzy WD40" evidence="6">
    <location>
        <begin position="157"/>
        <end position="513"/>
    </location>
</feature>
<dbReference type="PANTHER" id="PTHR19918:SF5">
    <property type="entry name" value="MEIOSIS-SPECIFIC APC_C ACTIVATOR PROTEIN AMA1"/>
    <property type="match status" value="1"/>
</dbReference>
<protein>
    <submittedName>
        <fullName evidence="7">WD40 repeat-like protein</fullName>
    </submittedName>
</protein>